<dbReference type="InterPro" id="IPR036390">
    <property type="entry name" value="WH_DNA-bd_sf"/>
</dbReference>
<comment type="similarity">
    <text evidence="1">Belongs to the BlaI transcriptional regulatory family.</text>
</comment>
<dbReference type="InterPro" id="IPR036388">
    <property type="entry name" value="WH-like_DNA-bd_sf"/>
</dbReference>
<evidence type="ECO:0000313" key="5">
    <source>
        <dbReference type="EMBL" id="SEV91907.1"/>
    </source>
</evidence>
<dbReference type="GO" id="GO:0045892">
    <property type="term" value="P:negative regulation of DNA-templated transcription"/>
    <property type="evidence" value="ECO:0007669"/>
    <property type="project" value="InterPro"/>
</dbReference>
<dbReference type="Pfam" id="PF03965">
    <property type="entry name" value="Penicillinase_R"/>
    <property type="match status" value="1"/>
</dbReference>
<evidence type="ECO:0000256" key="2">
    <source>
        <dbReference type="ARBA" id="ARBA00023015"/>
    </source>
</evidence>
<dbReference type="STRING" id="99656.SAMN05421659_102130"/>
<proteinExistence type="inferred from homology"/>
<dbReference type="EMBL" id="FOJI01000002">
    <property type="protein sequence ID" value="SEV91907.1"/>
    <property type="molecule type" value="Genomic_DNA"/>
</dbReference>
<dbReference type="Gene3D" id="1.10.10.10">
    <property type="entry name" value="Winged helix-like DNA-binding domain superfamily/Winged helix DNA-binding domain"/>
    <property type="match status" value="1"/>
</dbReference>
<protein>
    <submittedName>
        <fullName evidence="5">BlaI family transcriptional regulator, penicillinase repressor</fullName>
    </submittedName>
</protein>
<dbReference type="RefSeq" id="WP_092450476.1">
    <property type="nucleotide sequence ID" value="NZ_FOJI01000002.1"/>
</dbReference>
<evidence type="ECO:0000256" key="1">
    <source>
        <dbReference type="ARBA" id="ARBA00011046"/>
    </source>
</evidence>
<dbReference type="SUPFAM" id="SSF46785">
    <property type="entry name" value="Winged helix' DNA-binding domain"/>
    <property type="match status" value="1"/>
</dbReference>
<dbReference type="Gene3D" id="1.10.4040.10">
    <property type="entry name" value="Penicillinase repressor domain"/>
    <property type="match status" value="1"/>
</dbReference>
<keyword evidence="6" id="KW-1185">Reference proteome</keyword>
<keyword evidence="4" id="KW-0804">Transcription</keyword>
<keyword evidence="3" id="KW-0238">DNA-binding</keyword>
<organism evidence="5 6">
    <name type="scientific">[Clostridium] fimetarium</name>
    <dbReference type="NCBI Taxonomy" id="99656"/>
    <lineage>
        <taxon>Bacteria</taxon>
        <taxon>Bacillati</taxon>
        <taxon>Bacillota</taxon>
        <taxon>Clostridia</taxon>
        <taxon>Lachnospirales</taxon>
        <taxon>Lachnospiraceae</taxon>
    </lineage>
</organism>
<keyword evidence="2" id="KW-0805">Transcription regulation</keyword>
<gene>
    <name evidence="5" type="ORF">SAMN05421659_102130</name>
</gene>
<evidence type="ECO:0000256" key="3">
    <source>
        <dbReference type="ARBA" id="ARBA00023125"/>
    </source>
</evidence>
<dbReference type="Proteomes" id="UP000199701">
    <property type="component" value="Unassembled WGS sequence"/>
</dbReference>
<evidence type="ECO:0000313" key="6">
    <source>
        <dbReference type="Proteomes" id="UP000199701"/>
    </source>
</evidence>
<evidence type="ECO:0000256" key="4">
    <source>
        <dbReference type="ARBA" id="ARBA00023163"/>
    </source>
</evidence>
<dbReference type="PIRSF" id="PIRSF019455">
    <property type="entry name" value="CopR_AtkY"/>
    <property type="match status" value="1"/>
</dbReference>
<dbReference type="InterPro" id="IPR005650">
    <property type="entry name" value="BlaI_family"/>
</dbReference>
<name>A0A1I0MT80_9FIRM</name>
<reference evidence="5 6" key="1">
    <citation type="submission" date="2016-10" db="EMBL/GenBank/DDBJ databases">
        <authorList>
            <person name="de Groot N.N."/>
        </authorList>
    </citation>
    <scope>NUCLEOTIDE SEQUENCE [LARGE SCALE GENOMIC DNA]</scope>
    <source>
        <strain evidence="5 6">DSM 9179</strain>
    </source>
</reference>
<sequence length="125" mass="14572">MEENNCKISEAEWHIMKVVWEESPLNSTKIINSLKSETSWSPKTIHSLISRLIKKGALGVDKLSSPHQFYPLVTKEDCMKEETGSFIQKVYDGSYYHMVENFISNEKMSEHEIEYLKKILDEKSK</sequence>
<dbReference type="AlphaFoldDB" id="A0A1I0MT80"/>
<dbReference type="GO" id="GO:0003677">
    <property type="term" value="F:DNA binding"/>
    <property type="evidence" value="ECO:0007669"/>
    <property type="project" value="UniProtKB-KW"/>
</dbReference>
<accession>A0A1I0MT80</accession>
<dbReference type="OrthoDB" id="9795583at2"/>